<keyword evidence="2" id="KW-1185">Reference proteome</keyword>
<feature type="non-terminal residue" evidence="1">
    <location>
        <position position="64"/>
    </location>
</feature>
<organism evidence="1 2">
    <name type="scientific">Anaerobaca lacustris</name>
    <dbReference type="NCBI Taxonomy" id="3044600"/>
    <lineage>
        <taxon>Bacteria</taxon>
        <taxon>Pseudomonadati</taxon>
        <taxon>Planctomycetota</taxon>
        <taxon>Phycisphaerae</taxon>
        <taxon>Sedimentisphaerales</taxon>
        <taxon>Anaerobacaceae</taxon>
        <taxon>Anaerobaca</taxon>
    </lineage>
</organism>
<dbReference type="Proteomes" id="UP001431776">
    <property type="component" value="Unassembled WGS sequence"/>
</dbReference>
<sequence length="64" mass="7279">MNSTLQNSELPAVLPSTDSNFFPCPTVMTEDELIRFLRIPEISGAKNYRHVIENLKRAHGLPRI</sequence>
<dbReference type="EMBL" id="JASCXX010000033">
    <property type="protein sequence ID" value="MDI6451343.1"/>
    <property type="molecule type" value="Genomic_DNA"/>
</dbReference>
<protein>
    <submittedName>
        <fullName evidence="1">Uncharacterized protein</fullName>
    </submittedName>
</protein>
<dbReference type="RefSeq" id="WP_349246749.1">
    <property type="nucleotide sequence ID" value="NZ_JASCXX010000033.1"/>
</dbReference>
<dbReference type="AlphaFoldDB" id="A0AAW6U027"/>
<accession>A0AAW6U027</accession>
<proteinExistence type="predicted"/>
<comment type="caution">
    <text evidence="1">The sequence shown here is derived from an EMBL/GenBank/DDBJ whole genome shotgun (WGS) entry which is preliminary data.</text>
</comment>
<evidence type="ECO:0000313" key="2">
    <source>
        <dbReference type="Proteomes" id="UP001431776"/>
    </source>
</evidence>
<gene>
    <name evidence="1" type="ORF">QJ522_19940</name>
</gene>
<name>A0AAW6U027_9BACT</name>
<evidence type="ECO:0000313" key="1">
    <source>
        <dbReference type="EMBL" id="MDI6451343.1"/>
    </source>
</evidence>
<reference evidence="1" key="1">
    <citation type="submission" date="2023-05" db="EMBL/GenBank/DDBJ databases">
        <title>Anaerotaeda fermentans gen. nov., sp. nov., a novel anaerobic planctomycete of the new family within the order Sedimentisphaerales isolated from Taman Peninsula, Russia.</title>
        <authorList>
            <person name="Khomyakova M.A."/>
            <person name="Merkel A.Y."/>
            <person name="Slobodkin A.I."/>
        </authorList>
    </citation>
    <scope>NUCLEOTIDE SEQUENCE</scope>
    <source>
        <strain evidence="1">M17dextr</strain>
    </source>
</reference>